<comment type="caution">
    <text evidence="2">The sequence shown here is derived from an EMBL/GenBank/DDBJ whole genome shotgun (WGS) entry which is preliminary data.</text>
</comment>
<proteinExistence type="predicted"/>
<evidence type="ECO:0000259" key="1">
    <source>
        <dbReference type="Pfam" id="PF00857"/>
    </source>
</evidence>
<dbReference type="AlphaFoldDB" id="A0A923RUN8"/>
<dbReference type="RefSeq" id="WP_054325918.1">
    <property type="nucleotide sequence ID" value="NZ_JACOPL010000001.1"/>
</dbReference>
<dbReference type="GO" id="GO:0016787">
    <property type="term" value="F:hydrolase activity"/>
    <property type="evidence" value="ECO:0007669"/>
    <property type="project" value="UniProtKB-KW"/>
</dbReference>
<dbReference type="Pfam" id="PF00857">
    <property type="entry name" value="Isochorismatase"/>
    <property type="match status" value="1"/>
</dbReference>
<dbReference type="EMBL" id="JACOPL010000001">
    <property type="protein sequence ID" value="MBC5724063.1"/>
    <property type="molecule type" value="Genomic_DNA"/>
</dbReference>
<keyword evidence="2" id="KW-0378">Hydrolase</keyword>
<dbReference type="InterPro" id="IPR000868">
    <property type="entry name" value="Isochorismatase-like_dom"/>
</dbReference>
<accession>A0A923RUN8</accession>
<name>A0A923RUN8_9FIRM</name>
<reference evidence="2" key="1">
    <citation type="submission" date="2020-08" db="EMBL/GenBank/DDBJ databases">
        <title>Genome public.</title>
        <authorList>
            <person name="Liu C."/>
            <person name="Sun Q."/>
        </authorList>
    </citation>
    <scope>NUCLEOTIDE SEQUENCE</scope>
    <source>
        <strain evidence="2">NSJ-28</strain>
    </source>
</reference>
<dbReference type="InterPro" id="IPR036380">
    <property type="entry name" value="Isochorismatase-like_sf"/>
</dbReference>
<dbReference type="SUPFAM" id="SSF52499">
    <property type="entry name" value="Isochorismatase-like hydrolases"/>
    <property type="match status" value="1"/>
</dbReference>
<evidence type="ECO:0000313" key="2">
    <source>
        <dbReference type="EMBL" id="MBC5724063.1"/>
    </source>
</evidence>
<sequence length="183" mass="20220">MNKLLAVIDYQNDFVTGSLGFDGAAAIDGGIAHQAQAYLAQGDHVLFTYDTHDDLYLETREGRALPIPHCNPKEQGWRLYGKTQELCCETCANHQIHNICKHTFGMPPAELTKLGSELPDLKEIMVVGVVTNMCVISNAALLQAQWPEAQIIVDASLCRSFDPVLHEKALDVMQGLQMTVINR</sequence>
<feature type="domain" description="Isochorismatase-like" evidence="1">
    <location>
        <begin position="4"/>
        <end position="180"/>
    </location>
</feature>
<protein>
    <submittedName>
        <fullName evidence="2">Cysteine hydrolase</fullName>
    </submittedName>
</protein>
<gene>
    <name evidence="2" type="ORF">H8S45_01055</name>
</gene>
<organism evidence="2 3">
    <name type="scientific">Agathobaculum faecis</name>
    <dbReference type="NCBI Taxonomy" id="2763013"/>
    <lineage>
        <taxon>Bacteria</taxon>
        <taxon>Bacillati</taxon>
        <taxon>Bacillota</taxon>
        <taxon>Clostridia</taxon>
        <taxon>Eubacteriales</taxon>
        <taxon>Butyricicoccaceae</taxon>
        <taxon>Agathobaculum</taxon>
    </lineage>
</organism>
<dbReference type="Gene3D" id="3.40.50.850">
    <property type="entry name" value="Isochorismatase-like"/>
    <property type="match status" value="1"/>
</dbReference>
<dbReference type="Proteomes" id="UP000606499">
    <property type="component" value="Unassembled WGS sequence"/>
</dbReference>
<keyword evidence="3" id="KW-1185">Reference proteome</keyword>
<evidence type="ECO:0000313" key="3">
    <source>
        <dbReference type="Proteomes" id="UP000606499"/>
    </source>
</evidence>